<dbReference type="EMBL" id="PKLZ01000012">
    <property type="protein sequence ID" value="PLW81515.1"/>
    <property type="molecule type" value="Genomic_DNA"/>
</dbReference>
<gene>
    <name evidence="1" type="ORF">CWI75_14860</name>
</gene>
<accession>A0A2N5XZE8</accession>
<evidence type="ECO:0000313" key="2">
    <source>
        <dbReference type="Proteomes" id="UP000234845"/>
    </source>
</evidence>
<name>A0A2N5XZE8_9GAMM</name>
<evidence type="ECO:0008006" key="3">
    <source>
        <dbReference type="Google" id="ProtNLM"/>
    </source>
</evidence>
<dbReference type="Gene3D" id="3.40.50.1820">
    <property type="entry name" value="alpha/beta hydrolase"/>
    <property type="match status" value="1"/>
</dbReference>
<protein>
    <recommendedName>
        <fullName evidence="3">Serine aminopeptidase S33 domain-containing protein</fullName>
    </recommendedName>
</protein>
<reference evidence="2" key="1">
    <citation type="submission" date="2017-11" db="EMBL/GenBank/DDBJ databases">
        <title>The draft genome sequence of Chromatocurvus sp. F02.</title>
        <authorList>
            <person name="Du Z.-J."/>
            <person name="Chang Y.-Q."/>
        </authorList>
    </citation>
    <scope>NUCLEOTIDE SEQUENCE [LARGE SCALE GENOMIC DNA]</scope>
    <source>
        <strain evidence="2">F02</strain>
    </source>
</reference>
<proteinExistence type="predicted"/>
<sequence length="225" mass="24872">MNLSRAVIAKQAQYFAAHGLPTCVLDYYGTGDSEGNVNEATAQVWLEDIIAAGDWLRQQGVQEIVLWGVRFGGLILLHFQNALHDALPVNRQLLWKPVTAGKLYISQFLRLKQASTILNGSNDKVNWRQRIADGDSIEVAGYPLNEPLVRSIEALEVPAGLAPLSHIGWLELGATTITPGVQRVTSSWPASHYCLDARESPLFWQTPETFTVPALYPHSLAMLEE</sequence>
<dbReference type="SUPFAM" id="SSF53474">
    <property type="entry name" value="alpha/beta-Hydrolases"/>
    <property type="match status" value="1"/>
</dbReference>
<organism evidence="1 2">
    <name type="scientific">Kineobactrum sediminis</name>
    <dbReference type="NCBI Taxonomy" id="1905677"/>
    <lineage>
        <taxon>Bacteria</taxon>
        <taxon>Pseudomonadati</taxon>
        <taxon>Pseudomonadota</taxon>
        <taxon>Gammaproteobacteria</taxon>
        <taxon>Cellvibrionales</taxon>
        <taxon>Halieaceae</taxon>
        <taxon>Kineobactrum</taxon>
    </lineage>
</organism>
<dbReference type="InterPro" id="IPR029058">
    <property type="entry name" value="AB_hydrolase_fold"/>
</dbReference>
<evidence type="ECO:0000313" key="1">
    <source>
        <dbReference type="EMBL" id="PLW81515.1"/>
    </source>
</evidence>
<keyword evidence="2" id="KW-1185">Reference proteome</keyword>
<dbReference type="Proteomes" id="UP000234845">
    <property type="component" value="Unassembled WGS sequence"/>
</dbReference>
<comment type="caution">
    <text evidence="1">The sequence shown here is derived from an EMBL/GenBank/DDBJ whole genome shotgun (WGS) entry which is preliminary data.</text>
</comment>
<dbReference type="AlphaFoldDB" id="A0A2N5XZE8"/>